<accession>A0A0F7ZKZ7</accession>
<dbReference type="EMBL" id="KQ030514">
    <property type="protein sequence ID" value="KJZ75816.1"/>
    <property type="molecule type" value="Genomic_DNA"/>
</dbReference>
<evidence type="ECO:0000313" key="3">
    <source>
        <dbReference type="Proteomes" id="UP000054481"/>
    </source>
</evidence>
<reference evidence="2 3" key="1">
    <citation type="journal article" date="2014" name="Genome Biol. Evol.">
        <title>Comparative genomics and transcriptomics analyses reveal divergent lifestyle features of nematode endoparasitic fungus Hirsutella minnesotensis.</title>
        <authorList>
            <person name="Lai Y."/>
            <person name="Liu K."/>
            <person name="Zhang X."/>
            <person name="Zhang X."/>
            <person name="Li K."/>
            <person name="Wang N."/>
            <person name="Shu C."/>
            <person name="Wu Y."/>
            <person name="Wang C."/>
            <person name="Bushley K.E."/>
            <person name="Xiang M."/>
            <person name="Liu X."/>
        </authorList>
    </citation>
    <scope>NUCLEOTIDE SEQUENCE [LARGE SCALE GENOMIC DNA]</scope>
    <source>
        <strain evidence="2 3">3608</strain>
    </source>
</reference>
<dbReference type="OrthoDB" id="4888390at2759"/>
<feature type="chain" id="PRO_5002526017" evidence="1">
    <location>
        <begin position="24"/>
        <end position="238"/>
    </location>
</feature>
<organism evidence="2 3">
    <name type="scientific">Hirsutella minnesotensis 3608</name>
    <dbReference type="NCBI Taxonomy" id="1043627"/>
    <lineage>
        <taxon>Eukaryota</taxon>
        <taxon>Fungi</taxon>
        <taxon>Dikarya</taxon>
        <taxon>Ascomycota</taxon>
        <taxon>Pezizomycotina</taxon>
        <taxon>Sordariomycetes</taxon>
        <taxon>Hypocreomycetidae</taxon>
        <taxon>Hypocreales</taxon>
        <taxon>Ophiocordycipitaceae</taxon>
        <taxon>Hirsutella</taxon>
    </lineage>
</organism>
<name>A0A0F7ZKZ7_9HYPO</name>
<dbReference type="AlphaFoldDB" id="A0A0F7ZKZ7"/>
<keyword evidence="1" id="KW-0732">Signal</keyword>
<keyword evidence="3" id="KW-1185">Reference proteome</keyword>
<proteinExistence type="predicted"/>
<evidence type="ECO:0000256" key="1">
    <source>
        <dbReference type="SAM" id="SignalP"/>
    </source>
</evidence>
<protein>
    <submittedName>
        <fullName evidence="2">Uncharacterized protein</fullName>
    </submittedName>
</protein>
<feature type="signal peptide" evidence="1">
    <location>
        <begin position="1"/>
        <end position="23"/>
    </location>
</feature>
<sequence length="238" mass="25550">MAWYTHLILAAGVATQLVAPSLGRTLNTGNSSTAPPAATTYSHDGRTCCPGGDEGTAFIDGQCKYGAAVLTPALGPGDHVTKCCWNTTASDFHVHYENDADKPTTQDVDVKGGGNYPNSFCNLGLSWHIDQYTLDRDGIWLHIALNVDCGPYNKTDIEWIWIAFNSAWTGAGTFTYGISGIGPTIHVELQTRIKRDDLSVDVWGHVTGTGIISALDETFNKNIADSSVKALLALEEIC</sequence>
<evidence type="ECO:0000313" key="2">
    <source>
        <dbReference type="EMBL" id="KJZ75816.1"/>
    </source>
</evidence>
<gene>
    <name evidence="2" type="ORF">HIM_04640</name>
</gene>
<dbReference type="Proteomes" id="UP000054481">
    <property type="component" value="Unassembled WGS sequence"/>
</dbReference>